<feature type="domain" description="Fibronectin type-III" evidence="3">
    <location>
        <begin position="126"/>
        <end position="228"/>
    </location>
</feature>
<dbReference type="SUPFAM" id="SSF49265">
    <property type="entry name" value="Fibronectin type III"/>
    <property type="match status" value="2"/>
</dbReference>
<dbReference type="InterPro" id="IPR003961">
    <property type="entry name" value="FN3_dom"/>
</dbReference>
<keyword evidence="1" id="KW-0472">Membrane</keyword>
<organism evidence="4 5">
    <name type="scientific">Monopterus albus</name>
    <name type="common">Swamp eel</name>
    <dbReference type="NCBI Taxonomy" id="43700"/>
    <lineage>
        <taxon>Eukaryota</taxon>
        <taxon>Metazoa</taxon>
        <taxon>Chordata</taxon>
        <taxon>Craniata</taxon>
        <taxon>Vertebrata</taxon>
        <taxon>Euteleostomi</taxon>
        <taxon>Actinopterygii</taxon>
        <taxon>Neopterygii</taxon>
        <taxon>Teleostei</taxon>
        <taxon>Neoteleostei</taxon>
        <taxon>Acanthomorphata</taxon>
        <taxon>Anabantaria</taxon>
        <taxon>Synbranchiformes</taxon>
        <taxon>Synbranchidae</taxon>
        <taxon>Monopterus</taxon>
    </lineage>
</organism>
<accession>A0A3Q3J3P3</accession>
<keyword evidence="1" id="KW-1133">Transmembrane helix</keyword>
<dbReference type="Pfam" id="PF09294">
    <property type="entry name" value="Interfer-bind"/>
    <property type="match status" value="1"/>
</dbReference>
<dbReference type="AlphaFoldDB" id="A0A3Q3J3P3"/>
<reference evidence="4" key="1">
    <citation type="submission" date="2025-08" db="UniProtKB">
        <authorList>
            <consortium name="Ensembl"/>
        </authorList>
    </citation>
    <scope>IDENTIFICATION</scope>
</reference>
<evidence type="ECO:0000259" key="3">
    <source>
        <dbReference type="PROSITE" id="PS50853"/>
    </source>
</evidence>
<evidence type="ECO:0000256" key="2">
    <source>
        <dbReference type="SAM" id="SignalP"/>
    </source>
</evidence>
<keyword evidence="2" id="KW-0732">Signal</keyword>
<dbReference type="STRING" id="43700.ENSMALP00000011210"/>
<dbReference type="PANTHER" id="PTHR20859">
    <property type="entry name" value="INTERFERON/INTERLEUKIN RECEPTOR"/>
    <property type="match status" value="1"/>
</dbReference>
<keyword evidence="5" id="KW-1185">Reference proteome</keyword>
<evidence type="ECO:0000256" key="1">
    <source>
        <dbReference type="SAM" id="Phobius"/>
    </source>
</evidence>
<dbReference type="InterPro" id="IPR036116">
    <property type="entry name" value="FN3_sf"/>
</dbReference>
<keyword evidence="1" id="KW-0812">Transmembrane</keyword>
<name>A0A3Q3J3P3_MONAL</name>
<evidence type="ECO:0000313" key="5">
    <source>
        <dbReference type="Proteomes" id="UP000261600"/>
    </source>
</evidence>
<protein>
    <recommendedName>
        <fullName evidence="3">Fibronectin type-III domain-containing protein</fullName>
    </recommendedName>
</protein>
<dbReference type="GO" id="GO:0004896">
    <property type="term" value="F:cytokine receptor activity"/>
    <property type="evidence" value="ECO:0007669"/>
    <property type="project" value="TreeGrafter"/>
</dbReference>
<dbReference type="GO" id="GO:0005886">
    <property type="term" value="C:plasma membrane"/>
    <property type="evidence" value="ECO:0007669"/>
    <property type="project" value="TreeGrafter"/>
</dbReference>
<feature type="transmembrane region" description="Helical" evidence="1">
    <location>
        <begin position="232"/>
        <end position="255"/>
    </location>
</feature>
<reference evidence="4" key="2">
    <citation type="submission" date="2025-09" db="UniProtKB">
        <authorList>
            <consortium name="Ensembl"/>
        </authorList>
    </citation>
    <scope>IDENTIFICATION</scope>
</reference>
<dbReference type="Gene3D" id="2.60.40.10">
    <property type="entry name" value="Immunoglobulins"/>
    <property type="match status" value="1"/>
</dbReference>
<dbReference type="Proteomes" id="UP000261600">
    <property type="component" value="Unplaced"/>
</dbReference>
<proteinExistence type="predicted"/>
<dbReference type="PANTHER" id="PTHR20859:SF46">
    <property type="entry name" value="INTERFERON GAMMA RECEPTOR 2"/>
    <property type="match status" value="1"/>
</dbReference>
<dbReference type="RefSeq" id="XP_020442469.1">
    <property type="nucleotide sequence ID" value="XM_020586813.1"/>
</dbReference>
<dbReference type="InterPro" id="IPR015373">
    <property type="entry name" value="Interferon/interleukin_rcp_dom"/>
</dbReference>
<dbReference type="Pfam" id="PF01108">
    <property type="entry name" value="Tissue_fac"/>
    <property type="match status" value="1"/>
</dbReference>
<feature type="chain" id="PRO_5018692552" description="Fibronectin type-III domain-containing protein" evidence="2">
    <location>
        <begin position="19"/>
        <end position="325"/>
    </location>
</feature>
<dbReference type="InterPro" id="IPR050650">
    <property type="entry name" value="Type-II_Cytokine-TF_Rcpt"/>
</dbReference>
<dbReference type="PROSITE" id="PS50853">
    <property type="entry name" value="FN3"/>
    <property type="match status" value="1"/>
</dbReference>
<evidence type="ECO:0000313" key="4">
    <source>
        <dbReference type="Ensembl" id="ENSMALP00000011210.1"/>
    </source>
</evidence>
<dbReference type="KEGG" id="malb:109951994"/>
<feature type="signal peptide" evidence="2">
    <location>
        <begin position="1"/>
        <end position="18"/>
    </location>
</feature>
<dbReference type="OrthoDB" id="8724082at2759"/>
<sequence length="325" mass="35932">MSATICAFILTFSTLCGSRVVSGVLSAPTNVSLTSYNMNLVLRWGPPEGATQDLVYTTEYKTSVTNYNVGCVDIITLECDFTSLSVSMHPPIIEYGTYTGRVRAQLGSASSAWVESEQIILDRDTIIGSPRVSLLSNGAAIYVSIVDPVFVISTLRNTYAFATYSITYWNGSQKEKARHINNTQQNHVILKDLEPWTEYCVQVQINVDRNPNPGQLSETVCESTTSVEEAPWVPLMVTIFFVALAVTLVAVTVVYRKSISHFLCPKDALPQHFKENLLKPPNSTIYLDSHPPVEKWHEVQIIADTRTVEEEGPSGGSKDCLQRTA</sequence>
<dbReference type="Ensembl" id="ENSMALT00000011451.1">
    <property type="protein sequence ID" value="ENSMALP00000011210.1"/>
    <property type="gene ID" value="ENSMALG00000007972.1"/>
</dbReference>
<dbReference type="InterPro" id="IPR013783">
    <property type="entry name" value="Ig-like_fold"/>
</dbReference>
<dbReference type="GeneID" id="109951994"/>